<gene>
    <name evidence="2" type="ORF">QFZ49_005196</name>
</gene>
<organism evidence="2 3">
    <name type="scientific">Streptomyces turgidiscabies</name>
    <dbReference type="NCBI Taxonomy" id="85558"/>
    <lineage>
        <taxon>Bacteria</taxon>
        <taxon>Bacillati</taxon>
        <taxon>Actinomycetota</taxon>
        <taxon>Actinomycetes</taxon>
        <taxon>Kitasatosporales</taxon>
        <taxon>Streptomycetaceae</taxon>
        <taxon>Streptomyces</taxon>
    </lineage>
</organism>
<dbReference type="Gene3D" id="3.20.20.70">
    <property type="entry name" value="Aldolase class I"/>
    <property type="match status" value="1"/>
</dbReference>
<name>A0ABU0RTC5_9ACTN</name>
<dbReference type="InterPro" id="IPR013785">
    <property type="entry name" value="Aldolase_TIM"/>
</dbReference>
<evidence type="ECO:0000256" key="1">
    <source>
        <dbReference type="SAM" id="MobiDB-lite"/>
    </source>
</evidence>
<dbReference type="EMBL" id="JAUSZS010000006">
    <property type="protein sequence ID" value="MDQ0935225.1"/>
    <property type="molecule type" value="Genomic_DNA"/>
</dbReference>
<proteinExistence type="predicted"/>
<dbReference type="Proteomes" id="UP001223072">
    <property type="component" value="Unassembled WGS sequence"/>
</dbReference>
<accession>A0ABU0RTC5</accession>
<reference evidence="2 3" key="1">
    <citation type="submission" date="2023-07" db="EMBL/GenBank/DDBJ databases">
        <title>Comparative genomics of wheat-associated soil bacteria to identify genetic determinants of phenazine resistance.</title>
        <authorList>
            <person name="Mouncey N."/>
        </authorList>
    </citation>
    <scope>NUCLEOTIDE SEQUENCE [LARGE SCALE GENOMIC DNA]</scope>
    <source>
        <strain evidence="2 3">W2I16</strain>
    </source>
</reference>
<sequence>MAGTRSPAAALANPDLPARLQANAPLNAADPATFYGGDRTGYTDYPTLDAAQK</sequence>
<comment type="caution">
    <text evidence="2">The sequence shown here is derived from an EMBL/GenBank/DDBJ whole genome shotgun (WGS) entry which is preliminary data.</text>
</comment>
<keyword evidence="3" id="KW-1185">Reference proteome</keyword>
<dbReference type="SUPFAM" id="SSF51395">
    <property type="entry name" value="FMN-linked oxidoreductases"/>
    <property type="match status" value="1"/>
</dbReference>
<feature type="region of interest" description="Disordered" evidence="1">
    <location>
        <begin position="22"/>
        <end position="53"/>
    </location>
</feature>
<evidence type="ECO:0000313" key="3">
    <source>
        <dbReference type="Proteomes" id="UP001223072"/>
    </source>
</evidence>
<evidence type="ECO:0000313" key="2">
    <source>
        <dbReference type="EMBL" id="MDQ0935225.1"/>
    </source>
</evidence>
<protein>
    <submittedName>
        <fullName evidence="2">2,4-dienoyl-CoA reductase-like NADH-dependent reductase (Old Yellow Enzyme family)</fullName>
    </submittedName>
</protein>